<dbReference type="AlphaFoldDB" id="A0A516H7B3"/>
<protein>
    <submittedName>
        <fullName evidence="1">YkgJ family cysteine cluster protein</fullName>
    </submittedName>
</protein>
<reference evidence="1 2" key="1">
    <citation type="submission" date="2019-07" db="EMBL/GenBank/DDBJ databases">
        <title>Genome sequencing for Ferrovibrio sp. K5.</title>
        <authorList>
            <person name="Park S.-J."/>
        </authorList>
    </citation>
    <scope>NUCLEOTIDE SEQUENCE [LARGE SCALE GENOMIC DNA]</scope>
    <source>
        <strain evidence="1 2">K5</strain>
    </source>
</reference>
<dbReference type="Proteomes" id="UP000317496">
    <property type="component" value="Chromosome"/>
</dbReference>
<evidence type="ECO:0000313" key="2">
    <source>
        <dbReference type="Proteomes" id="UP000317496"/>
    </source>
</evidence>
<organism evidence="1 2">
    <name type="scientific">Ferrovibrio terrae</name>
    <dbReference type="NCBI Taxonomy" id="2594003"/>
    <lineage>
        <taxon>Bacteria</taxon>
        <taxon>Pseudomonadati</taxon>
        <taxon>Pseudomonadota</taxon>
        <taxon>Alphaproteobacteria</taxon>
        <taxon>Rhodospirillales</taxon>
        <taxon>Rhodospirillaceae</taxon>
        <taxon>Ferrovibrio</taxon>
    </lineage>
</organism>
<name>A0A516H7B3_9PROT</name>
<dbReference type="InterPro" id="IPR005358">
    <property type="entry name" value="Puta_zinc/iron-chelating_dom"/>
</dbReference>
<dbReference type="EMBL" id="CP041636">
    <property type="protein sequence ID" value="QDO99639.1"/>
    <property type="molecule type" value="Genomic_DNA"/>
</dbReference>
<proteinExistence type="predicted"/>
<sequence>MQNAPQDQSEGAAVFDCQSCGACCAYSRDWPRFSLESEDDIARIPAEFVNDAVGCMLSIDNRCTALSGTLGEHVACRVYDVRPIVCRDCQPGDEECLIARRHFGFPV</sequence>
<accession>A0A516H7B3</accession>
<evidence type="ECO:0000313" key="1">
    <source>
        <dbReference type="EMBL" id="QDO99639.1"/>
    </source>
</evidence>
<dbReference type="OrthoDB" id="196483at2"/>
<dbReference type="Pfam" id="PF03692">
    <property type="entry name" value="CxxCxxCC"/>
    <property type="match status" value="1"/>
</dbReference>
<keyword evidence="2" id="KW-1185">Reference proteome</keyword>
<dbReference type="KEGG" id="fer:FNB15_05140"/>
<gene>
    <name evidence="1" type="ORF">FNB15_05140</name>
</gene>